<feature type="region of interest" description="Disordered" evidence="1">
    <location>
        <begin position="96"/>
        <end position="128"/>
    </location>
</feature>
<keyword evidence="3" id="KW-1185">Reference proteome</keyword>
<reference evidence="3" key="1">
    <citation type="journal article" date="2011" name="Nature">
        <title>Genome sequence and analysis of the tuber crop potato.</title>
        <authorList>
            <consortium name="The Potato Genome Sequencing Consortium"/>
        </authorList>
    </citation>
    <scope>NUCLEOTIDE SEQUENCE [LARGE SCALE GENOMIC DNA]</scope>
    <source>
        <strain evidence="3">cv. DM1-3 516 R44</strain>
    </source>
</reference>
<evidence type="ECO:0000313" key="2">
    <source>
        <dbReference type="EnsemblPlants" id="PGSC0003DMT400056693"/>
    </source>
</evidence>
<dbReference type="eggNOG" id="KOG0017">
    <property type="taxonomic scope" value="Eukaryota"/>
</dbReference>
<dbReference type="PANTHER" id="PTHR34222:SF77">
    <property type="entry name" value="CCHC-TYPE DOMAIN-CONTAINING PROTEIN"/>
    <property type="match status" value="1"/>
</dbReference>
<dbReference type="Gramene" id="PGSC0003DMT400056693">
    <property type="protein sequence ID" value="PGSC0003DMT400056693"/>
    <property type="gene ID" value="PGSC0003DMG400022046"/>
</dbReference>
<name>M1BZT3_SOLTU</name>
<dbReference type="EnsemblPlants" id="PGSC0003DMT400056693">
    <property type="protein sequence ID" value="PGSC0003DMT400056693"/>
    <property type="gene ID" value="PGSC0003DMG400022046"/>
</dbReference>
<accession>M1BZT3</accession>
<reference evidence="2" key="2">
    <citation type="submission" date="2015-06" db="UniProtKB">
        <authorList>
            <consortium name="EnsemblPlants"/>
        </authorList>
    </citation>
    <scope>IDENTIFICATION</scope>
    <source>
        <strain evidence="2">DM1-3 516 R44</strain>
    </source>
</reference>
<dbReference type="PANTHER" id="PTHR34222">
    <property type="entry name" value="GAG_PRE-INTEGRS DOMAIN-CONTAINING PROTEIN"/>
    <property type="match status" value="1"/>
</dbReference>
<evidence type="ECO:0000256" key="1">
    <source>
        <dbReference type="SAM" id="MobiDB-lite"/>
    </source>
</evidence>
<sequence>MRDIWDEMDVMVSNPSCDCETSMPYVEHLKQQRLLQFLIGLNESFAQVRSSILLNSNVPSVNQAYAMAIQEESQRQLDNTDSGSEPLTMIAGRNSNVSNNLYHNQGSGRASHNQSQVHHQGQSSHGRRSGTIICEHCGFKGHTKDTCYRIIGFPADFKSKRKSQPDVFKPQVNNVTVEAESNEEGKFSFPGGYFTRDQYNEALKKLYPTGSCKANAQAGALQWEGDWDW</sequence>
<dbReference type="AlphaFoldDB" id="M1BZT3"/>
<proteinExistence type="predicted"/>
<feature type="compositionally biased region" description="Low complexity" evidence="1">
    <location>
        <begin position="111"/>
        <end position="124"/>
    </location>
</feature>
<feature type="compositionally biased region" description="Polar residues" evidence="1">
    <location>
        <begin position="96"/>
        <end position="110"/>
    </location>
</feature>
<dbReference type="PaxDb" id="4113-PGSC0003DMT400056693"/>
<dbReference type="Proteomes" id="UP000011115">
    <property type="component" value="Unassembled WGS sequence"/>
</dbReference>
<protein>
    <submittedName>
        <fullName evidence="2">Polyprotein</fullName>
    </submittedName>
</protein>
<organism evidence="2 3">
    <name type="scientific">Solanum tuberosum</name>
    <name type="common">Potato</name>
    <dbReference type="NCBI Taxonomy" id="4113"/>
    <lineage>
        <taxon>Eukaryota</taxon>
        <taxon>Viridiplantae</taxon>
        <taxon>Streptophyta</taxon>
        <taxon>Embryophyta</taxon>
        <taxon>Tracheophyta</taxon>
        <taxon>Spermatophyta</taxon>
        <taxon>Magnoliopsida</taxon>
        <taxon>eudicotyledons</taxon>
        <taxon>Gunneridae</taxon>
        <taxon>Pentapetalae</taxon>
        <taxon>asterids</taxon>
        <taxon>lamiids</taxon>
        <taxon>Solanales</taxon>
        <taxon>Solanaceae</taxon>
        <taxon>Solanoideae</taxon>
        <taxon>Solaneae</taxon>
        <taxon>Solanum</taxon>
    </lineage>
</organism>
<dbReference type="OMA" id="HEYPEGH"/>
<dbReference type="InParanoid" id="M1BZT3"/>
<dbReference type="HOGENOM" id="CLU_1211599_0_0_1"/>
<evidence type="ECO:0000313" key="3">
    <source>
        <dbReference type="Proteomes" id="UP000011115"/>
    </source>
</evidence>